<organism evidence="3 4">
    <name type="scientific">Cricetulus griseus</name>
    <name type="common">Chinese hamster</name>
    <name type="synonym">Cricetulus barabensis griseus</name>
    <dbReference type="NCBI Taxonomy" id="10029"/>
    <lineage>
        <taxon>Eukaryota</taxon>
        <taxon>Metazoa</taxon>
        <taxon>Chordata</taxon>
        <taxon>Craniata</taxon>
        <taxon>Vertebrata</taxon>
        <taxon>Euteleostomi</taxon>
        <taxon>Mammalia</taxon>
        <taxon>Eutheria</taxon>
        <taxon>Euarchontoglires</taxon>
        <taxon>Glires</taxon>
        <taxon>Rodentia</taxon>
        <taxon>Myomorpha</taxon>
        <taxon>Muroidea</taxon>
        <taxon>Cricetidae</taxon>
        <taxon>Cricetinae</taxon>
        <taxon>Cricetulus</taxon>
    </lineage>
</organism>
<name>G3IDE0_CRIGR</name>
<keyword evidence="2" id="KW-0325">Glycoprotein</keyword>
<dbReference type="AlphaFoldDB" id="G3IDE0"/>
<dbReference type="STRING" id="10029.G3IDE0"/>
<evidence type="ECO:0000256" key="2">
    <source>
        <dbReference type="ARBA" id="ARBA00023180"/>
    </source>
</evidence>
<evidence type="ECO:0000313" key="4">
    <source>
        <dbReference type="Proteomes" id="UP000001075"/>
    </source>
</evidence>
<gene>
    <name evidence="3" type="ORF">I79_021718</name>
</gene>
<dbReference type="InParanoid" id="G3IDE0"/>
<keyword evidence="3" id="KW-0449">Lipoprotein</keyword>
<accession>G3IDE0</accession>
<reference evidence="4" key="1">
    <citation type="journal article" date="2011" name="Nat. Biotechnol.">
        <title>The genomic sequence of the Chinese hamster ovary (CHO)-K1 cell line.</title>
        <authorList>
            <person name="Xu X."/>
            <person name="Nagarajan H."/>
            <person name="Lewis N.E."/>
            <person name="Pan S."/>
            <person name="Cai Z."/>
            <person name="Liu X."/>
            <person name="Chen W."/>
            <person name="Xie M."/>
            <person name="Wang W."/>
            <person name="Hammond S."/>
            <person name="Andersen M.R."/>
            <person name="Neff N."/>
            <person name="Passarelli B."/>
            <person name="Koh W."/>
            <person name="Fan H.C."/>
            <person name="Wang J."/>
            <person name="Gui Y."/>
            <person name="Lee K.H."/>
            <person name="Betenbaugh M.J."/>
            <person name="Quake S.R."/>
            <person name="Famili I."/>
            <person name="Palsson B.O."/>
            <person name="Wang J."/>
        </authorList>
    </citation>
    <scope>NUCLEOTIDE SEQUENCE [LARGE SCALE GENOMIC DNA]</scope>
    <source>
        <strain evidence="4">CHO K1 cell line</strain>
    </source>
</reference>
<proteinExistence type="predicted"/>
<dbReference type="InterPro" id="IPR035914">
    <property type="entry name" value="Sperma_CUB_dom_sf"/>
</dbReference>
<keyword evidence="3" id="KW-0675">Receptor</keyword>
<keyword evidence="1" id="KW-1015">Disulfide bond</keyword>
<protein>
    <submittedName>
        <fullName evidence="3">Low-density lipoprotein receptor-related protein 10</fullName>
    </submittedName>
</protein>
<evidence type="ECO:0000313" key="3">
    <source>
        <dbReference type="EMBL" id="EGW02297.1"/>
    </source>
</evidence>
<dbReference type="EMBL" id="JH002046">
    <property type="protein sequence ID" value="EGW02297.1"/>
    <property type="molecule type" value="Genomic_DNA"/>
</dbReference>
<dbReference type="Proteomes" id="UP000001075">
    <property type="component" value="Unassembled WGS sequence"/>
</dbReference>
<evidence type="ECO:0000256" key="1">
    <source>
        <dbReference type="ARBA" id="ARBA00023157"/>
    </source>
</evidence>
<dbReference type="GlyGen" id="G3IDE0">
    <property type="glycosylation" value="1 site"/>
</dbReference>
<sequence>MDLAAKLGAPWAPFPNLNRVPAPTSPCNLTLEVFYGVFSSPGYLHLASVPHPQSCLWLLDPHEGRRMAVCFTALNFGYGDPVHVYDGLWAIENLCERCYSEDQCRDGSWKCAEGTDEDGCLGCLPGTFHVELLEPLVPQRATCLPTAATTRHSTLMEQMNGDTSIARWATSDAGMRSLCMRYGCVMDTQTVLTIVVIGAALMPCSESSSQRQSLALACCWSSLWAVPANSMLFALNTASWAPETRSLVTTSAAPSEALDDRSNL</sequence>
<dbReference type="SUPFAM" id="SSF49854">
    <property type="entry name" value="Spermadhesin, CUB domain"/>
    <property type="match status" value="1"/>
</dbReference>